<dbReference type="Proteomes" id="UP000050501">
    <property type="component" value="Unassembled WGS sequence"/>
</dbReference>
<dbReference type="PANTHER" id="PTHR42736">
    <property type="entry name" value="PROTEIN-GLUTAMINE GAMMA-GLUTAMYLTRANSFERASE"/>
    <property type="match status" value="1"/>
</dbReference>
<reference evidence="3 4" key="1">
    <citation type="submission" date="2015-07" db="EMBL/GenBank/DDBJ databases">
        <title>Genome sequence of Levilinea saccharolytica DSM 16555.</title>
        <authorList>
            <person name="Hemp J."/>
            <person name="Ward L.M."/>
            <person name="Pace L.A."/>
            <person name="Fischer W.W."/>
        </authorList>
    </citation>
    <scope>NUCLEOTIDE SEQUENCE [LARGE SCALE GENOMIC DNA]</scope>
    <source>
        <strain evidence="3 4">KIBI-1</strain>
    </source>
</reference>
<keyword evidence="1" id="KW-1133">Transmembrane helix</keyword>
<dbReference type="PANTHER" id="PTHR42736:SF1">
    <property type="entry name" value="PROTEIN-GLUTAMINE GAMMA-GLUTAMYLTRANSFERASE"/>
    <property type="match status" value="1"/>
</dbReference>
<dbReference type="EMBL" id="LGCM01000028">
    <property type="protein sequence ID" value="KPL84878.1"/>
    <property type="molecule type" value="Genomic_DNA"/>
</dbReference>
<evidence type="ECO:0000313" key="4">
    <source>
        <dbReference type="Proteomes" id="UP000050501"/>
    </source>
</evidence>
<dbReference type="OrthoDB" id="167040at2"/>
<feature type="transmembrane region" description="Helical" evidence="1">
    <location>
        <begin position="256"/>
        <end position="283"/>
    </location>
</feature>
<dbReference type="STRING" id="229921.ADN01_07325"/>
<keyword evidence="1" id="KW-0472">Membrane</keyword>
<feature type="transmembrane region" description="Helical" evidence="1">
    <location>
        <begin position="55"/>
        <end position="76"/>
    </location>
</feature>
<evidence type="ECO:0000313" key="3">
    <source>
        <dbReference type="EMBL" id="KPL84878.1"/>
    </source>
</evidence>
<gene>
    <name evidence="3" type="ORF">ADN01_07325</name>
</gene>
<feature type="transmembrane region" description="Helical" evidence="1">
    <location>
        <begin position="88"/>
        <end position="106"/>
    </location>
</feature>
<keyword evidence="4" id="KW-1185">Reference proteome</keyword>
<sequence length="492" mass="54938">MTPPTLSQVLAETFDPQRLRTQVWSEIATFSMLIAELSWIAAWYGAVLLSQGGWLPAYAVLGAVTLTTHILVRVLNALELRSLYRIPAVLLWILFSVLVTLKLLLYPDQPLGVGDLLYRSVQFLVDPNSDLREIFHHFILLLLILRGLRIAREPADTLTTAASFQLGLFMFLVFGLLLSGSPLAQRPQTYIALYIFLLFSLFAMFTARIASLRGLRGGRTPVFNRGWALGVLLIGLIVVAVGVFSGWALSGQLGQWIVQLILALTGIITFLILLILSPLLLLLARWIPMLIARFQKNLADPINAWQQSMQEFLQHQSEQAAAHTEWVTTGRNLGIILFALIILASILGALRWRQLRIQAAAEKGDPSGRLGPLTPWEFLTGRLRSSRDLNRARRLLAAARIRWVYAQLMDLCEDLGTPRPPALTPLEFIPRAAVLFPDHLAGLQTLTQAYLRVRYGELPETQEEVDAVNAAWETVQAAGKAQLQARRKLPKN</sequence>
<feature type="transmembrane region" description="Helical" evidence="1">
    <location>
        <begin position="333"/>
        <end position="352"/>
    </location>
</feature>
<proteinExistence type="predicted"/>
<organism evidence="3 4">
    <name type="scientific">Levilinea saccharolytica</name>
    <dbReference type="NCBI Taxonomy" id="229921"/>
    <lineage>
        <taxon>Bacteria</taxon>
        <taxon>Bacillati</taxon>
        <taxon>Chloroflexota</taxon>
        <taxon>Anaerolineae</taxon>
        <taxon>Anaerolineales</taxon>
        <taxon>Anaerolineaceae</taxon>
        <taxon>Levilinea</taxon>
    </lineage>
</organism>
<evidence type="ECO:0000256" key="1">
    <source>
        <dbReference type="SAM" id="Phobius"/>
    </source>
</evidence>
<dbReference type="RefSeq" id="WP_062418761.1">
    <property type="nucleotide sequence ID" value="NZ_DF967974.1"/>
</dbReference>
<feature type="transmembrane region" description="Helical" evidence="1">
    <location>
        <begin position="190"/>
        <end position="207"/>
    </location>
</feature>
<keyword evidence="1" id="KW-0812">Transmembrane</keyword>
<feature type="transmembrane region" description="Helical" evidence="1">
    <location>
        <begin position="158"/>
        <end position="178"/>
    </location>
</feature>
<feature type="domain" description="Protein-glutamine gamma-glutamyltransferase-like C-terminal" evidence="2">
    <location>
        <begin position="405"/>
        <end position="473"/>
    </location>
</feature>
<evidence type="ECO:0000259" key="2">
    <source>
        <dbReference type="Pfam" id="PF13559"/>
    </source>
</evidence>
<feature type="transmembrane region" description="Helical" evidence="1">
    <location>
        <begin position="227"/>
        <end position="250"/>
    </location>
</feature>
<comment type="caution">
    <text evidence="3">The sequence shown here is derived from an EMBL/GenBank/DDBJ whole genome shotgun (WGS) entry which is preliminary data.</text>
</comment>
<dbReference type="InterPro" id="IPR025403">
    <property type="entry name" value="TgpA-like_C"/>
</dbReference>
<dbReference type="AlphaFoldDB" id="A0A0P6XR19"/>
<feature type="transmembrane region" description="Helical" evidence="1">
    <location>
        <begin position="27"/>
        <end position="49"/>
    </location>
</feature>
<name>A0A0P6XR19_9CHLR</name>
<dbReference type="Pfam" id="PF13559">
    <property type="entry name" value="DUF4129"/>
    <property type="match status" value="1"/>
</dbReference>
<dbReference type="InterPro" id="IPR052901">
    <property type="entry name" value="Bact_TGase-like"/>
</dbReference>
<protein>
    <recommendedName>
        <fullName evidence="2">Protein-glutamine gamma-glutamyltransferase-like C-terminal domain-containing protein</fullName>
    </recommendedName>
</protein>
<accession>A0A0P6XR19</accession>